<sequence>MPYIPAFDKRARGAHESYLSDRQRGSVIGSLLERAQPWRVRSLQRALASIIRLSIIRLHVAHVCERADTLKGLGENRCISMYAELNPTARSTSARHAARTKTTQLRNVVNTCSVQSSIKSTDTFDHK</sequence>
<name>A0A4C1W563_EUMVA</name>
<organism evidence="1 2">
    <name type="scientific">Eumeta variegata</name>
    <name type="common">Bagworm moth</name>
    <name type="synonym">Eumeta japonica</name>
    <dbReference type="NCBI Taxonomy" id="151549"/>
    <lineage>
        <taxon>Eukaryota</taxon>
        <taxon>Metazoa</taxon>
        <taxon>Ecdysozoa</taxon>
        <taxon>Arthropoda</taxon>
        <taxon>Hexapoda</taxon>
        <taxon>Insecta</taxon>
        <taxon>Pterygota</taxon>
        <taxon>Neoptera</taxon>
        <taxon>Endopterygota</taxon>
        <taxon>Lepidoptera</taxon>
        <taxon>Glossata</taxon>
        <taxon>Ditrysia</taxon>
        <taxon>Tineoidea</taxon>
        <taxon>Psychidae</taxon>
        <taxon>Oiketicinae</taxon>
        <taxon>Eumeta</taxon>
    </lineage>
</organism>
<protein>
    <submittedName>
        <fullName evidence="1">Uncharacterized protein</fullName>
    </submittedName>
</protein>
<keyword evidence="2" id="KW-1185">Reference proteome</keyword>
<gene>
    <name evidence="1" type="ORF">EVAR_35919_1</name>
</gene>
<evidence type="ECO:0000313" key="1">
    <source>
        <dbReference type="EMBL" id="GBP45652.1"/>
    </source>
</evidence>
<accession>A0A4C1W563</accession>
<proteinExistence type="predicted"/>
<dbReference type="EMBL" id="BGZK01000469">
    <property type="protein sequence ID" value="GBP45652.1"/>
    <property type="molecule type" value="Genomic_DNA"/>
</dbReference>
<dbReference type="AlphaFoldDB" id="A0A4C1W563"/>
<evidence type="ECO:0000313" key="2">
    <source>
        <dbReference type="Proteomes" id="UP000299102"/>
    </source>
</evidence>
<comment type="caution">
    <text evidence="1">The sequence shown here is derived from an EMBL/GenBank/DDBJ whole genome shotgun (WGS) entry which is preliminary data.</text>
</comment>
<reference evidence="1 2" key="1">
    <citation type="journal article" date="2019" name="Commun. Biol.">
        <title>The bagworm genome reveals a unique fibroin gene that provides high tensile strength.</title>
        <authorList>
            <person name="Kono N."/>
            <person name="Nakamura H."/>
            <person name="Ohtoshi R."/>
            <person name="Tomita M."/>
            <person name="Numata K."/>
            <person name="Arakawa K."/>
        </authorList>
    </citation>
    <scope>NUCLEOTIDE SEQUENCE [LARGE SCALE GENOMIC DNA]</scope>
</reference>
<dbReference type="Proteomes" id="UP000299102">
    <property type="component" value="Unassembled WGS sequence"/>
</dbReference>